<feature type="binding site" evidence="5 9">
    <location>
        <position position="253"/>
    </location>
    <ligand>
        <name>substrate</name>
    </ligand>
</feature>
<comment type="caution">
    <text evidence="12">The sequence shown here is derived from an EMBL/GenBank/DDBJ whole genome shotgun (WGS) entry which is preliminary data.</text>
</comment>
<feature type="binding site" evidence="5 10">
    <location>
        <position position="253"/>
    </location>
    <ligand>
        <name>Zn(2+)</name>
        <dbReference type="ChEBI" id="CHEBI:29105"/>
    </ligand>
</feature>
<dbReference type="InterPro" id="IPR022695">
    <property type="entry name" value="Histidinol_DH_monofunct"/>
</dbReference>
<feature type="binding site" evidence="5 8">
    <location>
        <position position="119"/>
    </location>
    <ligand>
        <name>NAD(+)</name>
        <dbReference type="ChEBI" id="CHEBI:57540"/>
    </ligand>
</feature>
<dbReference type="PANTHER" id="PTHR21256">
    <property type="entry name" value="HISTIDINOL DEHYDROGENASE HDH"/>
    <property type="match status" value="1"/>
</dbReference>
<dbReference type="Proteomes" id="UP000823886">
    <property type="component" value="Unassembled WGS sequence"/>
</dbReference>
<keyword evidence="4 5" id="KW-0560">Oxidoreductase</keyword>
<dbReference type="PIRSF" id="PIRSF000099">
    <property type="entry name" value="Histidinol_dh"/>
    <property type="match status" value="1"/>
</dbReference>
<feature type="binding site" evidence="5 10">
    <location>
        <position position="250"/>
    </location>
    <ligand>
        <name>Zn(2+)</name>
        <dbReference type="ChEBI" id="CHEBI:29105"/>
    </ligand>
</feature>
<evidence type="ECO:0000256" key="7">
    <source>
        <dbReference type="PIRSR" id="PIRSR000099-1"/>
    </source>
</evidence>
<evidence type="ECO:0000256" key="2">
    <source>
        <dbReference type="ARBA" id="ARBA00022723"/>
    </source>
</evidence>
<keyword evidence="5" id="KW-0028">Amino-acid biosynthesis</keyword>
<dbReference type="FunFam" id="3.40.50.1980:FF:000026">
    <property type="entry name" value="Histidinol dehydrogenase"/>
    <property type="match status" value="1"/>
</dbReference>
<dbReference type="EC" id="1.1.1.23" evidence="5"/>
<comment type="similarity">
    <text evidence="1 5 6 11">Belongs to the histidinol dehydrogenase family.</text>
</comment>
<feature type="binding site" evidence="5 9">
    <location>
        <position position="352"/>
    </location>
    <ligand>
        <name>substrate</name>
    </ligand>
</feature>
<dbReference type="HAMAP" id="MF_01024">
    <property type="entry name" value="HisD"/>
    <property type="match status" value="1"/>
</dbReference>
<feature type="binding site" evidence="5 10">
    <location>
        <position position="411"/>
    </location>
    <ligand>
        <name>Zn(2+)</name>
        <dbReference type="ChEBI" id="CHEBI:29105"/>
    </ligand>
</feature>
<name>A0A9D2TCH6_9FIRM</name>
<dbReference type="CDD" id="cd06572">
    <property type="entry name" value="Histidinol_dh"/>
    <property type="match status" value="1"/>
</dbReference>
<feature type="active site" description="Proton acceptor" evidence="5 7">
    <location>
        <position position="319"/>
    </location>
</feature>
<feature type="binding site" evidence="5 8">
    <location>
        <position position="182"/>
    </location>
    <ligand>
        <name>NAD(+)</name>
        <dbReference type="ChEBI" id="CHEBI:57540"/>
    </ligand>
</feature>
<dbReference type="InterPro" id="IPR012131">
    <property type="entry name" value="Hstdl_DH"/>
</dbReference>
<accession>A0A9D2TCH6</accession>
<evidence type="ECO:0000256" key="9">
    <source>
        <dbReference type="PIRSR" id="PIRSR000099-3"/>
    </source>
</evidence>
<reference evidence="12" key="1">
    <citation type="journal article" date="2021" name="PeerJ">
        <title>Extensive microbial diversity within the chicken gut microbiome revealed by metagenomics and culture.</title>
        <authorList>
            <person name="Gilroy R."/>
            <person name="Ravi A."/>
            <person name="Getino M."/>
            <person name="Pursley I."/>
            <person name="Horton D.L."/>
            <person name="Alikhan N.F."/>
            <person name="Baker D."/>
            <person name="Gharbi K."/>
            <person name="Hall N."/>
            <person name="Watson M."/>
            <person name="Adriaenssens E.M."/>
            <person name="Foster-Nyarko E."/>
            <person name="Jarju S."/>
            <person name="Secka A."/>
            <person name="Antonio M."/>
            <person name="Oren A."/>
            <person name="Chaudhuri R.R."/>
            <person name="La Ragione R."/>
            <person name="Hildebrand F."/>
            <person name="Pallen M.J."/>
        </authorList>
    </citation>
    <scope>NUCLEOTIDE SEQUENCE</scope>
    <source>
        <strain evidence="12">ChiBcec2-3848</strain>
    </source>
</reference>
<evidence type="ECO:0000256" key="3">
    <source>
        <dbReference type="ARBA" id="ARBA00022833"/>
    </source>
</evidence>
<proteinExistence type="inferred from homology"/>
<protein>
    <recommendedName>
        <fullName evidence="5">Histidinol dehydrogenase</fullName>
        <shortName evidence="5">HDH</shortName>
        <ecNumber evidence="5">1.1.1.23</ecNumber>
    </recommendedName>
</protein>
<feature type="binding site" evidence="5 9">
    <location>
        <position position="250"/>
    </location>
    <ligand>
        <name>substrate</name>
    </ligand>
</feature>
<dbReference type="GO" id="GO:0004399">
    <property type="term" value="F:histidinol dehydrogenase activity"/>
    <property type="evidence" value="ECO:0007669"/>
    <property type="project" value="UniProtKB-UniRule"/>
</dbReference>
<evidence type="ECO:0000256" key="10">
    <source>
        <dbReference type="PIRSR" id="PIRSR000099-4"/>
    </source>
</evidence>
<dbReference type="Gene3D" id="3.40.50.1980">
    <property type="entry name" value="Nitrogenase molybdenum iron protein domain"/>
    <property type="match status" value="2"/>
</dbReference>
<dbReference type="AlphaFoldDB" id="A0A9D2TCH6"/>
<dbReference type="Pfam" id="PF00815">
    <property type="entry name" value="Histidinol_dh"/>
    <property type="match status" value="1"/>
</dbReference>
<dbReference type="GO" id="GO:0008270">
    <property type="term" value="F:zinc ion binding"/>
    <property type="evidence" value="ECO:0007669"/>
    <property type="project" value="UniProtKB-UniRule"/>
</dbReference>
<organism evidence="12 13">
    <name type="scientific">Candidatus Blautia merdavium</name>
    <dbReference type="NCBI Taxonomy" id="2838494"/>
    <lineage>
        <taxon>Bacteria</taxon>
        <taxon>Bacillati</taxon>
        <taxon>Bacillota</taxon>
        <taxon>Clostridia</taxon>
        <taxon>Lachnospirales</taxon>
        <taxon>Lachnospiraceae</taxon>
        <taxon>Blautia</taxon>
    </lineage>
</organism>
<feature type="binding site" evidence="5 9">
    <location>
        <position position="319"/>
    </location>
    <ligand>
        <name>substrate</name>
    </ligand>
</feature>
<dbReference type="InterPro" id="IPR016161">
    <property type="entry name" value="Ald_DH/histidinol_DH"/>
</dbReference>
<keyword evidence="2 5" id="KW-0479">Metal-binding</keyword>
<evidence type="ECO:0000313" key="12">
    <source>
        <dbReference type="EMBL" id="HJC63673.1"/>
    </source>
</evidence>
<feature type="active site" description="Proton acceptor" evidence="5 7">
    <location>
        <position position="318"/>
    </location>
</feature>
<dbReference type="Gene3D" id="1.20.5.1300">
    <property type="match status" value="1"/>
</dbReference>
<evidence type="ECO:0000256" key="5">
    <source>
        <dbReference type="HAMAP-Rule" id="MF_01024"/>
    </source>
</evidence>
<feature type="binding site" evidence="5 8">
    <location>
        <position position="205"/>
    </location>
    <ligand>
        <name>NAD(+)</name>
        <dbReference type="ChEBI" id="CHEBI:57540"/>
    </ligand>
</feature>
<dbReference type="PROSITE" id="PS00611">
    <property type="entry name" value="HISOL_DEHYDROGENASE"/>
    <property type="match status" value="1"/>
</dbReference>
<gene>
    <name evidence="5 12" type="primary">hisD</name>
    <name evidence="12" type="ORF">H9753_08660</name>
</gene>
<comment type="pathway">
    <text evidence="5">Amino-acid biosynthesis; L-histidine biosynthesis; L-histidine from 5-phospho-alpha-D-ribose 1-diphosphate: step 9/9.</text>
</comment>
<evidence type="ECO:0000256" key="8">
    <source>
        <dbReference type="PIRSR" id="PIRSR000099-2"/>
    </source>
</evidence>
<evidence type="ECO:0000256" key="1">
    <source>
        <dbReference type="ARBA" id="ARBA00010178"/>
    </source>
</evidence>
<feature type="binding site" evidence="5 9">
    <location>
        <position position="228"/>
    </location>
    <ligand>
        <name>substrate</name>
    </ligand>
</feature>
<dbReference type="NCBIfam" id="TIGR00069">
    <property type="entry name" value="hisD"/>
    <property type="match status" value="1"/>
</dbReference>
<feature type="binding site" evidence="5 10">
    <location>
        <position position="352"/>
    </location>
    <ligand>
        <name>Zn(2+)</name>
        <dbReference type="ChEBI" id="CHEBI:29105"/>
    </ligand>
</feature>
<keyword evidence="5" id="KW-0368">Histidine biosynthesis</keyword>
<keyword evidence="5 8" id="KW-0520">NAD</keyword>
<evidence type="ECO:0000313" key="13">
    <source>
        <dbReference type="Proteomes" id="UP000823886"/>
    </source>
</evidence>
<dbReference type="GO" id="GO:0000105">
    <property type="term" value="P:L-histidine biosynthetic process"/>
    <property type="evidence" value="ECO:0007669"/>
    <property type="project" value="UniProtKB-UniRule"/>
</dbReference>
<feature type="binding site" evidence="5 9">
    <location>
        <position position="406"/>
    </location>
    <ligand>
        <name>substrate</name>
    </ligand>
</feature>
<feature type="binding site" evidence="5 9">
    <location>
        <position position="411"/>
    </location>
    <ligand>
        <name>substrate</name>
    </ligand>
</feature>
<dbReference type="GO" id="GO:0005829">
    <property type="term" value="C:cytosol"/>
    <property type="evidence" value="ECO:0007669"/>
    <property type="project" value="TreeGrafter"/>
</dbReference>
<dbReference type="EMBL" id="DWVZ01000113">
    <property type="protein sequence ID" value="HJC63673.1"/>
    <property type="molecule type" value="Genomic_DNA"/>
</dbReference>
<comment type="catalytic activity">
    <reaction evidence="5">
        <text>L-histidinol + 2 NAD(+) + H2O = L-histidine + 2 NADH + 3 H(+)</text>
        <dbReference type="Rhea" id="RHEA:20641"/>
        <dbReference type="ChEBI" id="CHEBI:15377"/>
        <dbReference type="ChEBI" id="CHEBI:15378"/>
        <dbReference type="ChEBI" id="CHEBI:57540"/>
        <dbReference type="ChEBI" id="CHEBI:57595"/>
        <dbReference type="ChEBI" id="CHEBI:57699"/>
        <dbReference type="ChEBI" id="CHEBI:57945"/>
        <dbReference type="EC" id="1.1.1.23"/>
    </reaction>
</comment>
<reference evidence="12" key="2">
    <citation type="submission" date="2021-04" db="EMBL/GenBank/DDBJ databases">
        <authorList>
            <person name="Gilroy R."/>
        </authorList>
    </citation>
    <scope>NUCLEOTIDE SEQUENCE</scope>
    <source>
        <strain evidence="12">ChiBcec2-3848</strain>
    </source>
</reference>
<dbReference type="GO" id="GO:0051287">
    <property type="term" value="F:NAD binding"/>
    <property type="evidence" value="ECO:0007669"/>
    <property type="project" value="InterPro"/>
</dbReference>
<comment type="cofactor">
    <cofactor evidence="5 10">
        <name>Zn(2+)</name>
        <dbReference type="ChEBI" id="CHEBI:29105"/>
    </cofactor>
    <text evidence="5 10">Binds 1 zinc ion per subunit.</text>
</comment>
<comment type="function">
    <text evidence="5">Catalyzes the sequential NAD-dependent oxidations of L-histidinol to L-histidinaldehyde and then to L-histidine.</text>
</comment>
<keyword evidence="3 5" id="KW-0862">Zinc</keyword>
<evidence type="ECO:0000256" key="11">
    <source>
        <dbReference type="RuleBase" id="RU004175"/>
    </source>
</evidence>
<dbReference type="FunFam" id="3.40.50.1980:FF:000001">
    <property type="entry name" value="Histidinol dehydrogenase"/>
    <property type="match status" value="1"/>
</dbReference>
<evidence type="ECO:0000256" key="4">
    <source>
        <dbReference type="ARBA" id="ARBA00023002"/>
    </source>
</evidence>
<sequence length="423" mass="46244">MEVLKQAKVRTEEDKKQLSAAVEEIITHVREKGDEALKEYCEKFDGSRRHHFHISREEIEEAYTQLKKQEIQDIQRAVLNIRAFAQAQKDSMKPLADFSPMPGIYLGHRIIPVDSCCCYVPGGNYPLYSTALMLITPAKVAGVKRVTACSPVMKGTDKINPRTLVAMDLAGADEIYAVGGAQAVAAFAYGTEEIPAVDMIVGPGNRYVTEAKRQCYGQVGIDFVAGPSEVLILADQTANPKIIAADILAQSEHDRNAKGILVTTDRQLGLDVIQEVELQLETLATRDIARDSWREFGEVLVTASLDEAVETANAYAPEHLEVHTAQPKNLLGRLRNYGSLFLGENTAEVFGDYASGTNHTLPTLRASRYTGGVWAGTFLKVCTYQSMSTEASKKISPLVSRLAMGEGLEGHAKAALARSEKAE</sequence>
<dbReference type="InterPro" id="IPR001692">
    <property type="entry name" value="Histidinol_DH_CS"/>
</dbReference>
<dbReference type="PRINTS" id="PR00083">
    <property type="entry name" value="HOLDHDRGNASE"/>
</dbReference>
<dbReference type="PANTHER" id="PTHR21256:SF14">
    <property type="entry name" value="HISTIDINOL DEHYDROGENASE"/>
    <property type="match status" value="1"/>
</dbReference>
<dbReference type="SUPFAM" id="SSF53720">
    <property type="entry name" value="ALDH-like"/>
    <property type="match status" value="1"/>
</dbReference>
<evidence type="ECO:0000256" key="6">
    <source>
        <dbReference type="PIRNR" id="PIRNR000099"/>
    </source>
</evidence>